<feature type="non-terminal residue" evidence="1">
    <location>
        <position position="100"/>
    </location>
</feature>
<evidence type="ECO:0000313" key="2">
    <source>
        <dbReference type="Proteomes" id="UP000824469"/>
    </source>
</evidence>
<reference evidence="1 2" key="1">
    <citation type="journal article" date="2021" name="Nat. Plants">
        <title>The Taxus genome provides insights into paclitaxel biosynthesis.</title>
        <authorList>
            <person name="Xiong X."/>
            <person name="Gou J."/>
            <person name="Liao Q."/>
            <person name="Li Y."/>
            <person name="Zhou Q."/>
            <person name="Bi G."/>
            <person name="Li C."/>
            <person name="Du R."/>
            <person name="Wang X."/>
            <person name="Sun T."/>
            <person name="Guo L."/>
            <person name="Liang H."/>
            <person name="Lu P."/>
            <person name="Wu Y."/>
            <person name="Zhang Z."/>
            <person name="Ro D.K."/>
            <person name="Shang Y."/>
            <person name="Huang S."/>
            <person name="Yan J."/>
        </authorList>
    </citation>
    <scope>NUCLEOTIDE SEQUENCE [LARGE SCALE GENOMIC DNA]</scope>
    <source>
        <strain evidence="1">Ta-2019</strain>
    </source>
</reference>
<proteinExistence type="predicted"/>
<accession>A0AA38FH50</accession>
<dbReference type="Proteomes" id="UP000824469">
    <property type="component" value="Unassembled WGS sequence"/>
</dbReference>
<organism evidence="1 2">
    <name type="scientific">Taxus chinensis</name>
    <name type="common">Chinese yew</name>
    <name type="synonym">Taxus wallichiana var. chinensis</name>
    <dbReference type="NCBI Taxonomy" id="29808"/>
    <lineage>
        <taxon>Eukaryota</taxon>
        <taxon>Viridiplantae</taxon>
        <taxon>Streptophyta</taxon>
        <taxon>Embryophyta</taxon>
        <taxon>Tracheophyta</taxon>
        <taxon>Spermatophyta</taxon>
        <taxon>Pinopsida</taxon>
        <taxon>Pinidae</taxon>
        <taxon>Conifers II</taxon>
        <taxon>Cupressales</taxon>
        <taxon>Taxaceae</taxon>
        <taxon>Taxus</taxon>
    </lineage>
</organism>
<evidence type="ECO:0000313" key="1">
    <source>
        <dbReference type="EMBL" id="KAH9302498.1"/>
    </source>
</evidence>
<name>A0AA38FH50_TAXCH</name>
<sequence length="100" mass="10999">EKGNHYTSKFPYKDIAPTHATDTLPRDKVVKGHTSGESIIGGASATSTARHLPVSGAAWTALETTCTIEMMKILFELPIYPRTTRDVNLHELFKSFGHVT</sequence>
<feature type="non-terminal residue" evidence="1">
    <location>
        <position position="1"/>
    </location>
</feature>
<protein>
    <submittedName>
        <fullName evidence="1">Uncharacterized protein</fullName>
    </submittedName>
</protein>
<dbReference type="AlphaFoldDB" id="A0AA38FH50"/>
<dbReference type="EMBL" id="JAHRHJ020000009">
    <property type="protein sequence ID" value="KAH9302498.1"/>
    <property type="molecule type" value="Genomic_DNA"/>
</dbReference>
<comment type="caution">
    <text evidence="1">The sequence shown here is derived from an EMBL/GenBank/DDBJ whole genome shotgun (WGS) entry which is preliminary data.</text>
</comment>
<keyword evidence="2" id="KW-1185">Reference proteome</keyword>
<gene>
    <name evidence="1" type="ORF">KI387_014081</name>
</gene>